<dbReference type="STRING" id="2512241.A0A553I6Z3"/>
<keyword evidence="10" id="KW-1185">Reference proteome</keyword>
<dbReference type="PROSITE" id="PS00392">
    <property type="entry name" value="DDC_GAD_HDC_YDC"/>
    <property type="match status" value="1"/>
</dbReference>
<dbReference type="GO" id="GO:0030170">
    <property type="term" value="F:pyridoxal phosphate binding"/>
    <property type="evidence" value="ECO:0007669"/>
    <property type="project" value="InterPro"/>
</dbReference>
<dbReference type="Gene3D" id="3.40.640.10">
    <property type="entry name" value="Type I PLP-dependent aspartate aminotransferase-like (Major domain)"/>
    <property type="match status" value="1"/>
</dbReference>
<keyword evidence="8" id="KW-1133">Transmembrane helix</keyword>
<keyword evidence="4 6" id="KW-0663">Pyridoxal phosphate</keyword>
<comment type="caution">
    <text evidence="9">The sequence shown here is derived from an EMBL/GenBank/DDBJ whole genome shotgun (WGS) entry which is preliminary data.</text>
</comment>
<feature type="transmembrane region" description="Helical" evidence="8">
    <location>
        <begin position="36"/>
        <end position="53"/>
    </location>
</feature>
<evidence type="ECO:0000256" key="3">
    <source>
        <dbReference type="ARBA" id="ARBA00022793"/>
    </source>
</evidence>
<evidence type="ECO:0000256" key="2">
    <source>
        <dbReference type="ARBA" id="ARBA00009533"/>
    </source>
</evidence>
<dbReference type="AlphaFoldDB" id="A0A553I6Z3"/>
<dbReference type="NCBIfam" id="NF037970">
    <property type="entry name" value="vanZ_1"/>
    <property type="match status" value="1"/>
</dbReference>
<evidence type="ECO:0000313" key="9">
    <source>
        <dbReference type="EMBL" id="TRX95979.1"/>
    </source>
</evidence>
<keyword evidence="8" id="KW-0472">Membrane</keyword>
<dbReference type="Proteomes" id="UP000319160">
    <property type="component" value="Unassembled WGS sequence"/>
</dbReference>
<dbReference type="Gene3D" id="3.90.1150.170">
    <property type="match status" value="1"/>
</dbReference>
<feature type="region of interest" description="Disordered" evidence="7">
    <location>
        <begin position="123"/>
        <end position="161"/>
    </location>
</feature>
<dbReference type="PANTHER" id="PTHR45677">
    <property type="entry name" value="GLUTAMATE DECARBOXYLASE-RELATED"/>
    <property type="match status" value="1"/>
</dbReference>
<dbReference type="Pfam" id="PF00282">
    <property type="entry name" value="Pyridoxal_deC"/>
    <property type="match status" value="1"/>
</dbReference>
<keyword evidence="3" id="KW-0210">Decarboxylase</keyword>
<sequence length="779" mass="85358">MRIRLPFAGVFFVLCLLAGYAGLSSLQLDTIINDKVLHTLTFFILTVVFYWVIDTSRRRTLNLTLVVCTLILGIGSEFLQGFLPNGRNFDLYDIIANIVGSLTGLALCSWYHQRMLERKRQRRYSAVPGDEPGDLELGEGVSGQEEGILGTETEEGRTRTLEEEVDNWDENAVDNWDEDDEPDGDIGTTDDIMGYRLWKNLARLLSADTKQLPLLHEGLYERKEKLDAGENETKTLRFSNFHRLGQNDAIVGKVSAVAEMQLAMPSLQLNGNGATEPQLSRADEVEDLINAVKSLIVPYIRSADEAASFRAQGHNGEGLLLRNVLVETYRPEDLVKVLRFSLPESQGRGKNGLLDAIQDVLRYSVNTWDQGFLDKLYSSTNAVGVISEMLLAVLNTNVHIYQTSPSLTVVEKVTSRALASLFGLTGPRAGGVTCQGGSSSNLTSLIIARNTLYPETKTQGNAGHVFALFTSAHGHYSMEKAATTAGMGSQNVIAVPVDSEGQMVPAALREAVVGAKEKGMTPLYVNATAGTTVLGSFDPFPEVASVCAEFGLWMHVDASWGGPVAFSATHRHKIAGVERANSVTVNPHKMMNVPITCSFLLTRDLDVFHRANTLPAGYLFHGSDDGEAGEKDFWDLADLTLQCGRRGDSLKLALAWIYYGAAGFEAQIDKAFEMASYLASLVKENKNFALLSSDPPPCLQVCFYHVPGGILDSSAEANTRRTKSMVRRLVDKGFMVDYAPGENGCFFRVVVNCQTRKATVEGLMKALEEVGKEEETLVY</sequence>
<dbReference type="SUPFAM" id="SSF53383">
    <property type="entry name" value="PLP-dependent transferases"/>
    <property type="match status" value="1"/>
</dbReference>
<protein>
    <recommendedName>
        <fullName evidence="11">VanZ-like domain-containing protein</fullName>
    </recommendedName>
</protein>
<dbReference type="InterPro" id="IPR015424">
    <property type="entry name" value="PyrdxlP-dep_Trfase"/>
</dbReference>
<feature type="transmembrane region" description="Helical" evidence="8">
    <location>
        <begin position="60"/>
        <end position="82"/>
    </location>
</feature>
<evidence type="ECO:0000313" key="10">
    <source>
        <dbReference type="Proteomes" id="UP000319160"/>
    </source>
</evidence>
<comment type="similarity">
    <text evidence="2">Belongs to the group II decarboxylase family.</text>
</comment>
<evidence type="ECO:0000256" key="6">
    <source>
        <dbReference type="PIRSR" id="PIRSR602129-50"/>
    </source>
</evidence>
<name>A0A553I6Z3_9PEZI</name>
<dbReference type="GO" id="GO:0019752">
    <property type="term" value="P:carboxylic acid metabolic process"/>
    <property type="evidence" value="ECO:0007669"/>
    <property type="project" value="InterPro"/>
</dbReference>
<evidence type="ECO:0000256" key="4">
    <source>
        <dbReference type="ARBA" id="ARBA00022898"/>
    </source>
</evidence>
<evidence type="ECO:0000256" key="7">
    <source>
        <dbReference type="SAM" id="MobiDB-lite"/>
    </source>
</evidence>
<evidence type="ECO:0000256" key="8">
    <source>
        <dbReference type="SAM" id="Phobius"/>
    </source>
</evidence>
<accession>A0A553I6Z3</accession>
<evidence type="ECO:0008006" key="11">
    <source>
        <dbReference type="Google" id="ProtNLM"/>
    </source>
</evidence>
<dbReference type="PANTHER" id="PTHR45677:SF8">
    <property type="entry name" value="CYSTEINE SULFINIC ACID DECARBOXYLASE"/>
    <property type="match status" value="1"/>
</dbReference>
<dbReference type="InterPro" id="IPR015421">
    <property type="entry name" value="PyrdxlP-dep_Trfase_major"/>
</dbReference>
<dbReference type="GO" id="GO:0016831">
    <property type="term" value="F:carboxy-lyase activity"/>
    <property type="evidence" value="ECO:0007669"/>
    <property type="project" value="UniProtKB-KW"/>
</dbReference>
<dbReference type="InterPro" id="IPR021115">
    <property type="entry name" value="Pyridoxal-P_BS"/>
</dbReference>
<keyword evidence="8" id="KW-0812">Transmembrane</keyword>
<comment type="cofactor">
    <cofactor evidence="1 6">
        <name>pyridoxal 5'-phosphate</name>
        <dbReference type="ChEBI" id="CHEBI:597326"/>
    </cofactor>
</comment>
<keyword evidence="5" id="KW-0456">Lyase</keyword>
<gene>
    <name evidence="9" type="ORF">FHL15_003121</name>
</gene>
<proteinExistence type="inferred from homology"/>
<reference evidence="10" key="1">
    <citation type="submission" date="2019-06" db="EMBL/GenBank/DDBJ databases">
        <title>Draft genome sequence of the griseofulvin-producing fungus Xylaria cubensis strain G536.</title>
        <authorList>
            <person name="Mead M.E."/>
            <person name="Raja H.A."/>
            <person name="Steenwyk J.L."/>
            <person name="Knowles S.L."/>
            <person name="Oberlies N.H."/>
            <person name="Rokas A."/>
        </authorList>
    </citation>
    <scope>NUCLEOTIDE SEQUENCE [LARGE SCALE GENOMIC DNA]</scope>
    <source>
        <strain evidence="10">G536</strain>
    </source>
</reference>
<evidence type="ECO:0000256" key="1">
    <source>
        <dbReference type="ARBA" id="ARBA00001933"/>
    </source>
</evidence>
<dbReference type="OrthoDB" id="392571at2759"/>
<dbReference type="GO" id="GO:0005737">
    <property type="term" value="C:cytoplasm"/>
    <property type="evidence" value="ECO:0007669"/>
    <property type="project" value="TreeGrafter"/>
</dbReference>
<organism evidence="9 10">
    <name type="scientific">Xylaria flabelliformis</name>
    <dbReference type="NCBI Taxonomy" id="2512241"/>
    <lineage>
        <taxon>Eukaryota</taxon>
        <taxon>Fungi</taxon>
        <taxon>Dikarya</taxon>
        <taxon>Ascomycota</taxon>
        <taxon>Pezizomycotina</taxon>
        <taxon>Sordariomycetes</taxon>
        <taxon>Xylariomycetidae</taxon>
        <taxon>Xylariales</taxon>
        <taxon>Xylariaceae</taxon>
        <taxon>Xylaria</taxon>
    </lineage>
</organism>
<dbReference type="InterPro" id="IPR002129">
    <property type="entry name" value="PyrdxlP-dep_de-COase"/>
</dbReference>
<evidence type="ECO:0000256" key="5">
    <source>
        <dbReference type="ARBA" id="ARBA00023239"/>
    </source>
</evidence>
<feature type="modified residue" description="N6-(pyridoxal phosphate)lysine" evidence="6">
    <location>
        <position position="589"/>
    </location>
</feature>
<dbReference type="EMBL" id="VFLP01000013">
    <property type="protein sequence ID" value="TRX95979.1"/>
    <property type="molecule type" value="Genomic_DNA"/>
</dbReference>